<name>A0A7S2UTU2_9STRA</name>
<feature type="region of interest" description="Disordered" evidence="1">
    <location>
        <begin position="31"/>
        <end position="54"/>
    </location>
</feature>
<protein>
    <recommendedName>
        <fullName evidence="2">FCP1 homology domain-containing protein</fullName>
    </recommendedName>
</protein>
<dbReference type="NCBIfam" id="TIGR02251">
    <property type="entry name" value="HIF-SF_euk"/>
    <property type="match status" value="1"/>
</dbReference>
<dbReference type="InterPro" id="IPR036412">
    <property type="entry name" value="HAD-like_sf"/>
</dbReference>
<feature type="compositionally biased region" description="Gly residues" evidence="1">
    <location>
        <begin position="36"/>
        <end position="48"/>
    </location>
</feature>
<dbReference type="PROSITE" id="PS50969">
    <property type="entry name" value="FCP1"/>
    <property type="match status" value="1"/>
</dbReference>
<reference evidence="3" key="1">
    <citation type="submission" date="2021-01" db="EMBL/GenBank/DDBJ databases">
        <authorList>
            <person name="Corre E."/>
            <person name="Pelletier E."/>
            <person name="Niang G."/>
            <person name="Scheremetjew M."/>
            <person name="Finn R."/>
            <person name="Kale V."/>
            <person name="Holt S."/>
            <person name="Cochrane G."/>
            <person name="Meng A."/>
            <person name="Brown T."/>
            <person name="Cohen L."/>
        </authorList>
    </citation>
    <scope>NUCLEOTIDE SEQUENCE</scope>
    <source>
        <strain evidence="3">CCMP1661</strain>
    </source>
</reference>
<dbReference type="SUPFAM" id="SSF56784">
    <property type="entry name" value="HAD-like"/>
    <property type="match status" value="1"/>
</dbReference>
<dbReference type="InterPro" id="IPR023214">
    <property type="entry name" value="HAD_sf"/>
</dbReference>
<sequence length="266" mass="30102">MRILWAYSKANQPLTSAQHVLQSWARMTAASSRQCGGPGGGTGGGGGRRNMSGGRSPLTVVLDLDECLVHSKFLETHETNPLHRDFRQPEWRPEHVKEVNAFECTLPWGETVIVNKRPGLDHFLMECGDEFTTMCFTASDEVYANEVLDHLDPACHHISRRLFRDQCRKVKNTYLKDLSVLKRDLSRVVLVENSSKAVLANPLNAILVPPFYDSPDDRALEGVMELLHELNEVDDVRPVLQEKLRLDKILRAEIDLLFDTHGFQMT</sequence>
<dbReference type="InterPro" id="IPR004274">
    <property type="entry name" value="FCP1_dom"/>
</dbReference>
<proteinExistence type="predicted"/>
<dbReference type="CDD" id="cd07521">
    <property type="entry name" value="HAD_FCP1-like"/>
    <property type="match status" value="1"/>
</dbReference>
<gene>
    <name evidence="3" type="ORF">FJAP1339_LOCUS1568</name>
</gene>
<evidence type="ECO:0000259" key="2">
    <source>
        <dbReference type="PROSITE" id="PS50969"/>
    </source>
</evidence>
<dbReference type="PANTHER" id="PTHR12210">
    <property type="entry name" value="DULLARD PROTEIN PHOSPHATASE"/>
    <property type="match status" value="1"/>
</dbReference>
<accession>A0A7S2UTU2</accession>
<evidence type="ECO:0000256" key="1">
    <source>
        <dbReference type="SAM" id="MobiDB-lite"/>
    </source>
</evidence>
<evidence type="ECO:0000313" key="3">
    <source>
        <dbReference type="EMBL" id="CAD9859049.1"/>
    </source>
</evidence>
<dbReference type="Gene3D" id="3.40.50.1000">
    <property type="entry name" value="HAD superfamily/HAD-like"/>
    <property type="match status" value="1"/>
</dbReference>
<dbReference type="InterPro" id="IPR050365">
    <property type="entry name" value="TIM50"/>
</dbReference>
<organism evidence="3">
    <name type="scientific">Fibrocapsa japonica</name>
    <dbReference type="NCBI Taxonomy" id="94617"/>
    <lineage>
        <taxon>Eukaryota</taxon>
        <taxon>Sar</taxon>
        <taxon>Stramenopiles</taxon>
        <taxon>Ochrophyta</taxon>
        <taxon>Raphidophyceae</taxon>
        <taxon>Chattonellales</taxon>
        <taxon>Chattonellaceae</taxon>
        <taxon>Fibrocapsa</taxon>
    </lineage>
</organism>
<feature type="domain" description="FCP1 homology" evidence="2">
    <location>
        <begin position="53"/>
        <end position="230"/>
    </location>
</feature>
<dbReference type="EMBL" id="HBHR01003384">
    <property type="protein sequence ID" value="CAD9859049.1"/>
    <property type="molecule type" value="Transcribed_RNA"/>
</dbReference>
<dbReference type="GO" id="GO:0016791">
    <property type="term" value="F:phosphatase activity"/>
    <property type="evidence" value="ECO:0007669"/>
    <property type="project" value="InterPro"/>
</dbReference>
<dbReference type="InterPro" id="IPR011948">
    <property type="entry name" value="Dullard_phosphatase"/>
</dbReference>
<dbReference type="Pfam" id="PF03031">
    <property type="entry name" value="NIF"/>
    <property type="match status" value="1"/>
</dbReference>
<dbReference type="AlphaFoldDB" id="A0A7S2UTU2"/>
<dbReference type="SMART" id="SM00577">
    <property type="entry name" value="CPDc"/>
    <property type="match status" value="1"/>
</dbReference>